<dbReference type="SUPFAM" id="SSF53335">
    <property type="entry name" value="S-adenosyl-L-methionine-dependent methyltransferases"/>
    <property type="match status" value="1"/>
</dbReference>
<keyword evidence="2" id="KW-0808">Transferase</keyword>
<feature type="non-terminal residue" evidence="2">
    <location>
        <position position="184"/>
    </location>
</feature>
<dbReference type="Gene3D" id="2.20.25.110">
    <property type="entry name" value="S-adenosyl-L-methionine-dependent methyltransferases"/>
    <property type="match status" value="1"/>
</dbReference>
<gene>
    <name evidence="2" type="ORF">FYK55_26815</name>
</gene>
<evidence type="ECO:0000259" key="1">
    <source>
        <dbReference type="Pfam" id="PF13649"/>
    </source>
</evidence>
<accession>A0A5M6CTP8</accession>
<dbReference type="Proteomes" id="UP000324479">
    <property type="component" value="Unassembled WGS sequence"/>
</dbReference>
<comment type="caution">
    <text evidence="2">The sequence shown here is derived from an EMBL/GenBank/DDBJ whole genome shotgun (WGS) entry which is preliminary data.</text>
</comment>
<dbReference type="EMBL" id="VWOX01000028">
    <property type="protein sequence ID" value="KAA5538627.1"/>
    <property type="molecule type" value="Genomic_DNA"/>
</dbReference>
<keyword evidence="2" id="KW-0489">Methyltransferase</keyword>
<dbReference type="InterPro" id="IPR029063">
    <property type="entry name" value="SAM-dependent_MTases_sf"/>
</dbReference>
<evidence type="ECO:0000313" key="2">
    <source>
        <dbReference type="EMBL" id="KAA5538627.1"/>
    </source>
</evidence>
<feature type="domain" description="Methyltransferase" evidence="1">
    <location>
        <begin position="2"/>
        <end position="75"/>
    </location>
</feature>
<dbReference type="Gene3D" id="3.40.50.150">
    <property type="entry name" value="Vaccinia Virus protein VP39"/>
    <property type="match status" value="1"/>
</dbReference>
<dbReference type="AlphaFoldDB" id="A0A5M6CTP8"/>
<keyword evidence="3" id="KW-1185">Reference proteome</keyword>
<sequence length="184" mass="20291">MTCVDNSAEMLSVLSRKLTERNLSADVLCQDVCELSVPCLFDLAILPFQSFMEIVGEKRQRDALAAVFAALNPNGRFICTMHNPAVRRSSVDGTLRVVGDVPLGEGTLVVSGFERGGDPIVRRLQFFEYYSAGGALIWKRILPMQFQFIEAESFQRMAEGAGFTVDDLLGDYRGTPFDADLSPV</sequence>
<organism evidence="2 3">
    <name type="scientific">Roseiconus nitratireducens</name>
    <dbReference type="NCBI Taxonomy" id="2605748"/>
    <lineage>
        <taxon>Bacteria</taxon>
        <taxon>Pseudomonadati</taxon>
        <taxon>Planctomycetota</taxon>
        <taxon>Planctomycetia</taxon>
        <taxon>Pirellulales</taxon>
        <taxon>Pirellulaceae</taxon>
        <taxon>Roseiconus</taxon>
    </lineage>
</organism>
<reference evidence="2 3" key="1">
    <citation type="submission" date="2019-08" db="EMBL/GenBank/DDBJ databases">
        <authorList>
            <person name="Dhanesh K."/>
            <person name="Kumar G."/>
            <person name="Sasikala C."/>
            <person name="Venkata Ramana C."/>
        </authorList>
    </citation>
    <scope>NUCLEOTIDE SEQUENCE [LARGE SCALE GENOMIC DNA]</scope>
    <source>
        <strain evidence="2 3">JC645</strain>
    </source>
</reference>
<proteinExistence type="predicted"/>
<dbReference type="Pfam" id="PF13649">
    <property type="entry name" value="Methyltransf_25"/>
    <property type="match status" value="1"/>
</dbReference>
<evidence type="ECO:0000313" key="3">
    <source>
        <dbReference type="Proteomes" id="UP000324479"/>
    </source>
</evidence>
<dbReference type="InterPro" id="IPR041698">
    <property type="entry name" value="Methyltransf_25"/>
</dbReference>
<dbReference type="GO" id="GO:0008168">
    <property type="term" value="F:methyltransferase activity"/>
    <property type="evidence" value="ECO:0007669"/>
    <property type="project" value="UniProtKB-KW"/>
</dbReference>
<dbReference type="GO" id="GO:0032259">
    <property type="term" value="P:methylation"/>
    <property type="evidence" value="ECO:0007669"/>
    <property type="project" value="UniProtKB-KW"/>
</dbReference>
<protein>
    <submittedName>
        <fullName evidence="2">Class I SAM-dependent methyltransferase</fullName>
    </submittedName>
</protein>
<name>A0A5M6CTP8_9BACT</name>